<accession>A0A7C2IQR6</accession>
<gene>
    <name evidence="1" type="ORF">ENQ34_03225</name>
</gene>
<dbReference type="InterPro" id="IPR007367">
    <property type="entry name" value="DUF433"/>
</dbReference>
<name>A0A7C2IQR6_9THEO</name>
<evidence type="ECO:0000313" key="1">
    <source>
        <dbReference type="EMBL" id="HEL65679.1"/>
    </source>
</evidence>
<protein>
    <submittedName>
        <fullName evidence="1">DUF433 domain-containing protein</fullName>
    </submittedName>
</protein>
<dbReference type="EMBL" id="DSMU01000206">
    <property type="protein sequence ID" value="HEL65679.1"/>
    <property type="molecule type" value="Genomic_DNA"/>
</dbReference>
<dbReference type="InterPro" id="IPR009057">
    <property type="entry name" value="Homeodomain-like_sf"/>
</dbReference>
<comment type="caution">
    <text evidence="1">The sequence shown here is derived from an EMBL/GenBank/DDBJ whole genome shotgun (WGS) entry which is preliminary data.</text>
</comment>
<dbReference type="InterPro" id="IPR036388">
    <property type="entry name" value="WH-like_DNA-bd_sf"/>
</dbReference>
<sequence>MRRQPRRSRREVKPQEILTDYPDLEPDDTRACLAYACALGRPQVTICRPPCFVV</sequence>
<dbReference type="AlphaFoldDB" id="A0A7C2IQR6"/>
<dbReference type="Pfam" id="PF04255">
    <property type="entry name" value="DUF433"/>
    <property type="match status" value="1"/>
</dbReference>
<proteinExistence type="predicted"/>
<reference evidence="1" key="1">
    <citation type="journal article" date="2020" name="mSystems">
        <title>Genome- and Community-Level Interaction Insights into Carbon Utilization and Element Cycling Functions of Hydrothermarchaeota in Hydrothermal Sediment.</title>
        <authorList>
            <person name="Zhou Z."/>
            <person name="Liu Y."/>
            <person name="Xu W."/>
            <person name="Pan J."/>
            <person name="Luo Z.H."/>
            <person name="Li M."/>
        </authorList>
    </citation>
    <scope>NUCLEOTIDE SEQUENCE [LARGE SCALE GENOMIC DNA]</scope>
    <source>
        <strain evidence="1">SpSt-300</strain>
    </source>
</reference>
<dbReference type="Gene3D" id="1.10.10.10">
    <property type="entry name" value="Winged helix-like DNA-binding domain superfamily/Winged helix DNA-binding domain"/>
    <property type="match status" value="1"/>
</dbReference>
<organism evidence="1">
    <name type="scientific">Ammonifex degensii</name>
    <dbReference type="NCBI Taxonomy" id="42838"/>
    <lineage>
        <taxon>Bacteria</taxon>
        <taxon>Bacillati</taxon>
        <taxon>Bacillota</taxon>
        <taxon>Clostridia</taxon>
        <taxon>Thermoanaerobacterales</taxon>
        <taxon>Thermoanaerobacteraceae</taxon>
        <taxon>Ammonifex</taxon>
    </lineage>
</organism>
<dbReference type="SUPFAM" id="SSF46689">
    <property type="entry name" value="Homeodomain-like"/>
    <property type="match status" value="1"/>
</dbReference>